<reference evidence="11" key="1">
    <citation type="submission" date="2008-03" db="EMBL/GenBank/DDBJ databases">
        <title>Complete sequence of chromosome of Beijerinckia indica subsp. indica ATCC 9039.</title>
        <authorList>
            <consortium name="US DOE Joint Genome Institute"/>
            <person name="Copeland A."/>
            <person name="Lucas S."/>
            <person name="Lapidus A."/>
            <person name="Glavina del Rio T."/>
            <person name="Dalin E."/>
            <person name="Tice H."/>
            <person name="Bruce D."/>
            <person name="Goodwin L."/>
            <person name="Pitluck S."/>
            <person name="LaButti K."/>
            <person name="Schmutz J."/>
            <person name="Larimer F."/>
            <person name="Land M."/>
            <person name="Hauser L."/>
            <person name="Kyrpides N."/>
            <person name="Mikhailova N."/>
            <person name="Dunfield P.F."/>
            <person name="Dedysh S.N."/>
            <person name="Liesack W."/>
            <person name="Saw J.H."/>
            <person name="Alam M."/>
            <person name="Chen Y."/>
            <person name="Murrell J.C."/>
            <person name="Richardson P."/>
        </authorList>
    </citation>
    <scope>NUCLEOTIDE SEQUENCE [LARGE SCALE GENOMIC DNA]</scope>
    <source>
        <strain evidence="11">ATCC 9039 / DSM 1715 / NCIMB 8712</strain>
    </source>
</reference>
<dbReference type="Gene3D" id="3.30.565.10">
    <property type="entry name" value="Histidine kinase-like ATPase, C-terminal domain"/>
    <property type="match status" value="1"/>
</dbReference>
<evidence type="ECO:0000259" key="9">
    <source>
        <dbReference type="PROSITE" id="PS50109"/>
    </source>
</evidence>
<dbReference type="EC" id="2.7.13.3" evidence="2"/>
<dbReference type="PRINTS" id="PR00344">
    <property type="entry name" value="BCTRLSENSOR"/>
</dbReference>
<proteinExistence type="predicted"/>
<dbReference type="RefSeq" id="WP_012383598.1">
    <property type="nucleotide sequence ID" value="NC_010581.1"/>
</dbReference>
<dbReference type="InterPro" id="IPR005467">
    <property type="entry name" value="His_kinase_dom"/>
</dbReference>
<feature type="region of interest" description="Disordered" evidence="7">
    <location>
        <begin position="881"/>
        <end position="903"/>
    </location>
</feature>
<sequence length="903" mass="98928">MERRKVHKNQPINEPRSPALRLVRGLHDLLACGSCFLFFSLGPVRAETSASVFTMMLEQANLLWPVLITGLSLVVILTALASRKEEKRARAREKALLTEIHALQTRIDRAELFVGLDPQLFIAWSAPGEKPEIAGDPGFLTGKNLATGSSPSPDSLLAFKSWMSLDDARDLQARIDLLREKGESFHLSLGGNGQHLDIEGRPIGGRAVVRIRDVSAARRDLLQLREEQTQILADLAAVRTLLDAVPHPAWQRDGAGHLSWVNLAYVRAIEARDRQDAVVRGVELLEHPTRDASDATRATGHIWQARAAAVVAGARRMLDIIEMPVPVAANDMGQIHGRRAALHASNGSQGITNQGTLDQATIGQEAIDPGTIGKGAVGMASDVSELEAMRSVNVQQAEAHARTLDQLTTAVAIFDRTKRLVFHNTAYRQLWALDQAWLDQGPTDAEILDRLRMAHLLPEQVDFRSWKQDLFSAYQALETREQLWYLPDGRTLRSVITPNPQGGVTYLFDDTTERFHLESRFNAAIRVQSETLDTLQEGVAVFGSDGRLKLFNPAFAALWKLEPEALGGEPHIDKVASLCAPLLVEQTAWDNLRTVVAGLLDERLGLENRLTRQDGSVLDYAAAPLPDGATLITFIDMTASVNVERALTERNQALLDAEKLRNDFVHHVSYELRSPLTNIIGFIEMLGEGAVGPLNEKQHEYIGYVMASSSALRAIINDILDLASIDADAMDLSLEEVDIAEAMRAAAEGVRDRLRESTLTLAVDAAPDIGVFLADGKRIRQILFNLLSNAIGFSTPGQTVTLAASRSHDEVIFKVIDEGCGIPDDMVEHVFDRFKTHAGGSNHRGVGLGLSIVRSFVQLHGGRVLIETKLGKGTTMTCIFPSRGEASDPKADAQTEQSIGRLH</sequence>
<dbReference type="EMBL" id="CP001016">
    <property type="protein sequence ID" value="ACB94240.1"/>
    <property type="molecule type" value="Genomic_DNA"/>
</dbReference>
<dbReference type="AlphaFoldDB" id="B2IFM9"/>
<gene>
    <name evidence="10" type="ordered locus">Bind_0588</name>
</gene>
<dbReference type="eggNOG" id="COG2205">
    <property type="taxonomic scope" value="Bacteria"/>
</dbReference>
<dbReference type="InterPro" id="IPR004358">
    <property type="entry name" value="Sig_transdc_His_kin-like_C"/>
</dbReference>
<keyword evidence="4" id="KW-0808">Transferase</keyword>
<evidence type="ECO:0000256" key="5">
    <source>
        <dbReference type="ARBA" id="ARBA00022777"/>
    </source>
</evidence>
<keyword evidence="11" id="KW-1185">Reference proteome</keyword>
<evidence type="ECO:0000313" key="11">
    <source>
        <dbReference type="Proteomes" id="UP000001695"/>
    </source>
</evidence>
<feature type="transmembrane region" description="Helical" evidence="8">
    <location>
        <begin position="62"/>
        <end position="82"/>
    </location>
</feature>
<dbReference type="GO" id="GO:0000155">
    <property type="term" value="F:phosphorelay sensor kinase activity"/>
    <property type="evidence" value="ECO:0007669"/>
    <property type="project" value="InterPro"/>
</dbReference>
<dbReference type="SMART" id="SM00387">
    <property type="entry name" value="HATPase_c"/>
    <property type="match status" value="1"/>
</dbReference>
<dbReference type="KEGG" id="bid:Bind_0588"/>
<organism evidence="10 11">
    <name type="scientific">Beijerinckia indica subsp. indica (strain ATCC 9039 / DSM 1715 / NCIMB 8712)</name>
    <dbReference type="NCBI Taxonomy" id="395963"/>
    <lineage>
        <taxon>Bacteria</taxon>
        <taxon>Pseudomonadati</taxon>
        <taxon>Pseudomonadota</taxon>
        <taxon>Alphaproteobacteria</taxon>
        <taxon>Hyphomicrobiales</taxon>
        <taxon>Beijerinckiaceae</taxon>
        <taxon>Beijerinckia</taxon>
    </lineage>
</organism>
<accession>B2IFM9</accession>
<dbReference type="InterPro" id="IPR035965">
    <property type="entry name" value="PAS-like_dom_sf"/>
</dbReference>
<keyword evidence="8" id="KW-0812">Transmembrane</keyword>
<dbReference type="InterPro" id="IPR003594">
    <property type="entry name" value="HATPase_dom"/>
</dbReference>
<evidence type="ECO:0000313" key="10">
    <source>
        <dbReference type="EMBL" id="ACB94240.1"/>
    </source>
</evidence>
<evidence type="ECO:0000256" key="6">
    <source>
        <dbReference type="ARBA" id="ARBA00023012"/>
    </source>
</evidence>
<dbReference type="Pfam" id="PF02518">
    <property type="entry name" value="HATPase_c"/>
    <property type="match status" value="1"/>
</dbReference>
<reference evidence="10 11" key="2">
    <citation type="journal article" date="2010" name="J. Bacteriol.">
        <title>Complete genome sequence of Beijerinckia indica subsp. indica.</title>
        <authorList>
            <person name="Tamas I."/>
            <person name="Dedysh S.N."/>
            <person name="Liesack W."/>
            <person name="Stott M.B."/>
            <person name="Alam M."/>
            <person name="Murrell J.C."/>
            <person name="Dunfield P.F."/>
        </authorList>
    </citation>
    <scope>NUCLEOTIDE SEQUENCE [LARGE SCALE GENOMIC DNA]</scope>
    <source>
        <strain evidence="11">ATCC 9039 / DSM 1715 / NCIMB 8712</strain>
    </source>
</reference>
<dbReference type="Gene3D" id="1.10.287.130">
    <property type="match status" value="1"/>
</dbReference>
<dbReference type="SUPFAM" id="SSF55874">
    <property type="entry name" value="ATPase domain of HSP90 chaperone/DNA topoisomerase II/histidine kinase"/>
    <property type="match status" value="1"/>
</dbReference>
<dbReference type="SUPFAM" id="SSF55785">
    <property type="entry name" value="PYP-like sensor domain (PAS domain)"/>
    <property type="match status" value="1"/>
</dbReference>
<dbReference type="InterPro" id="IPR036097">
    <property type="entry name" value="HisK_dim/P_sf"/>
</dbReference>
<dbReference type="PANTHER" id="PTHR43711:SF1">
    <property type="entry name" value="HISTIDINE KINASE 1"/>
    <property type="match status" value="1"/>
</dbReference>
<keyword evidence="6" id="KW-0902">Two-component regulatory system</keyword>
<keyword evidence="8" id="KW-1133">Transmembrane helix</keyword>
<dbReference type="Gene3D" id="3.30.450.20">
    <property type="entry name" value="PAS domain"/>
    <property type="match status" value="1"/>
</dbReference>
<dbReference type="InterPro" id="IPR036890">
    <property type="entry name" value="HATPase_C_sf"/>
</dbReference>
<keyword evidence="3" id="KW-0597">Phosphoprotein</keyword>
<feature type="compositionally biased region" description="Polar residues" evidence="7">
    <location>
        <begin position="894"/>
        <end position="903"/>
    </location>
</feature>
<evidence type="ECO:0000256" key="2">
    <source>
        <dbReference type="ARBA" id="ARBA00012438"/>
    </source>
</evidence>
<evidence type="ECO:0000256" key="8">
    <source>
        <dbReference type="SAM" id="Phobius"/>
    </source>
</evidence>
<dbReference type="Pfam" id="PF00512">
    <property type="entry name" value="HisKA"/>
    <property type="match status" value="1"/>
</dbReference>
<protein>
    <recommendedName>
        <fullName evidence="2">histidine kinase</fullName>
        <ecNumber evidence="2">2.7.13.3</ecNumber>
    </recommendedName>
</protein>
<dbReference type="SUPFAM" id="SSF47384">
    <property type="entry name" value="Homodimeric domain of signal transducing histidine kinase"/>
    <property type="match status" value="1"/>
</dbReference>
<feature type="domain" description="Histidine kinase" evidence="9">
    <location>
        <begin position="667"/>
        <end position="884"/>
    </location>
</feature>
<evidence type="ECO:0000256" key="1">
    <source>
        <dbReference type="ARBA" id="ARBA00000085"/>
    </source>
</evidence>
<dbReference type="STRING" id="395963.Bind_0588"/>
<dbReference type="HOGENOM" id="CLU_018130_0_0_5"/>
<dbReference type="SMART" id="SM00388">
    <property type="entry name" value="HisKA"/>
    <property type="match status" value="1"/>
</dbReference>
<evidence type="ECO:0000256" key="4">
    <source>
        <dbReference type="ARBA" id="ARBA00022679"/>
    </source>
</evidence>
<evidence type="ECO:0000256" key="3">
    <source>
        <dbReference type="ARBA" id="ARBA00022553"/>
    </source>
</evidence>
<dbReference type="PROSITE" id="PS50109">
    <property type="entry name" value="HIS_KIN"/>
    <property type="match status" value="1"/>
</dbReference>
<keyword evidence="8" id="KW-0472">Membrane</keyword>
<dbReference type="Pfam" id="PF12860">
    <property type="entry name" value="PAS_7"/>
    <property type="match status" value="2"/>
</dbReference>
<dbReference type="CDD" id="cd00082">
    <property type="entry name" value="HisKA"/>
    <property type="match status" value="1"/>
</dbReference>
<dbReference type="InterPro" id="IPR050736">
    <property type="entry name" value="Sensor_HK_Regulatory"/>
</dbReference>
<dbReference type="Proteomes" id="UP000001695">
    <property type="component" value="Chromosome"/>
</dbReference>
<evidence type="ECO:0000256" key="7">
    <source>
        <dbReference type="SAM" id="MobiDB-lite"/>
    </source>
</evidence>
<comment type="catalytic activity">
    <reaction evidence="1">
        <text>ATP + protein L-histidine = ADP + protein N-phospho-L-histidine.</text>
        <dbReference type="EC" id="2.7.13.3"/>
    </reaction>
</comment>
<keyword evidence="5 10" id="KW-0418">Kinase</keyword>
<dbReference type="CDD" id="cd00075">
    <property type="entry name" value="HATPase"/>
    <property type="match status" value="1"/>
</dbReference>
<dbReference type="PANTHER" id="PTHR43711">
    <property type="entry name" value="TWO-COMPONENT HISTIDINE KINASE"/>
    <property type="match status" value="1"/>
</dbReference>
<name>B2IFM9_BEII9</name>
<dbReference type="InterPro" id="IPR003661">
    <property type="entry name" value="HisK_dim/P_dom"/>
</dbReference>